<organism evidence="3 4">
    <name type="scientific">Reinekea blandensis MED297</name>
    <dbReference type="NCBI Taxonomy" id="314283"/>
    <lineage>
        <taxon>Bacteria</taxon>
        <taxon>Pseudomonadati</taxon>
        <taxon>Pseudomonadota</taxon>
        <taxon>Gammaproteobacteria</taxon>
        <taxon>Oceanospirillales</taxon>
        <taxon>Saccharospirillaceae</taxon>
        <taxon>Reinekea</taxon>
    </lineage>
</organism>
<evidence type="ECO:0000313" key="4">
    <source>
        <dbReference type="Proteomes" id="UP000005953"/>
    </source>
</evidence>
<feature type="transmembrane region" description="Helical" evidence="1">
    <location>
        <begin position="43"/>
        <end position="67"/>
    </location>
</feature>
<dbReference type="HOGENOM" id="CLU_022936_2_0_6"/>
<name>A4BHP5_9GAMM</name>
<dbReference type="RefSeq" id="WP_008046083.1">
    <property type="nucleotide sequence ID" value="NZ_CH724152.1"/>
</dbReference>
<dbReference type="Pfam" id="PF01970">
    <property type="entry name" value="TctA"/>
    <property type="match status" value="1"/>
</dbReference>
<feature type="transmembrane region" description="Helical" evidence="1">
    <location>
        <begin position="328"/>
        <end position="347"/>
    </location>
</feature>
<feature type="transmembrane region" description="Helical" evidence="1">
    <location>
        <begin position="6"/>
        <end position="31"/>
    </location>
</feature>
<evidence type="ECO:0000256" key="1">
    <source>
        <dbReference type="SAM" id="Phobius"/>
    </source>
</evidence>
<gene>
    <name evidence="3" type="ORF">MED297_09176</name>
</gene>
<feature type="transmembrane region" description="Helical" evidence="1">
    <location>
        <begin position="146"/>
        <end position="162"/>
    </location>
</feature>
<dbReference type="PANTHER" id="PTHR35342:SF5">
    <property type="entry name" value="TRICARBOXYLIC TRANSPORT PROTEIN"/>
    <property type="match status" value="1"/>
</dbReference>
<dbReference type="InterPro" id="IPR002823">
    <property type="entry name" value="DUF112_TM"/>
</dbReference>
<feature type="transmembrane region" description="Helical" evidence="1">
    <location>
        <begin position="394"/>
        <end position="411"/>
    </location>
</feature>
<dbReference type="STRING" id="314283.MED297_09176"/>
<evidence type="ECO:0000313" key="3">
    <source>
        <dbReference type="EMBL" id="EAR08300.1"/>
    </source>
</evidence>
<dbReference type="Proteomes" id="UP000005953">
    <property type="component" value="Unassembled WGS sequence"/>
</dbReference>
<proteinExistence type="predicted"/>
<feature type="transmembrane region" description="Helical" evidence="1">
    <location>
        <begin position="109"/>
        <end position="134"/>
    </location>
</feature>
<feature type="domain" description="DUF112" evidence="2">
    <location>
        <begin position="18"/>
        <end position="442"/>
    </location>
</feature>
<dbReference type="AlphaFoldDB" id="A4BHP5"/>
<feature type="transmembrane region" description="Helical" evidence="1">
    <location>
        <begin position="476"/>
        <end position="494"/>
    </location>
</feature>
<dbReference type="EMBL" id="AAOE01000022">
    <property type="protein sequence ID" value="EAR08300.1"/>
    <property type="molecule type" value="Genomic_DNA"/>
</dbReference>
<keyword evidence="1" id="KW-1133">Transmembrane helix</keyword>
<keyword evidence="1" id="KW-0472">Membrane</keyword>
<feature type="transmembrane region" description="Helical" evidence="1">
    <location>
        <begin position="200"/>
        <end position="224"/>
    </location>
</feature>
<feature type="transmembrane region" description="Helical" evidence="1">
    <location>
        <begin position="359"/>
        <end position="382"/>
    </location>
</feature>
<keyword evidence="1" id="KW-0812">Transmembrane</keyword>
<evidence type="ECO:0000259" key="2">
    <source>
        <dbReference type="Pfam" id="PF01970"/>
    </source>
</evidence>
<protein>
    <recommendedName>
        <fullName evidence="2">DUF112 domain-containing protein</fullName>
    </recommendedName>
</protein>
<feature type="transmembrane region" description="Helical" evidence="1">
    <location>
        <begin position="264"/>
        <end position="284"/>
    </location>
</feature>
<sequence>MLEGMLAGLTTILSLKMIMIVIGGCLIGTFIGMLPGLGPMSIIAIMIPVAITLGDPSAALILLAGVYYGAIFGGSTSSILINAPGVAGTVATSFDGYPMARDGKAGKALTIAAIASFTGGTIGAVLLMGFAPALVQVALLFHSAEYFALMVLGLSAIAAFAGRGQVSKALMMTCLGLMLATVGESSLFQMPRFTMGLMDLQSGIGFITLAMAMFALPEAILLILDKTRSKTPDQQQNEISQLRITKDEAKTMAPVVGRQSIQGFLIGVLPGAGATIASFLGYAVERNISSPKEQEEFGKGSVKGLAAPETANNAACTGSFVPLLTLGIPGSGTTAILLGALVALNVTPGPRLMTDQPEIFWGVIMSMYIGNVVLLILNLPLIPYIAKLLTVPRNYLIPFILFFTLMGVYIGQNNATELLILVGLGVMATVFRIGGYPLAPLLIGFILGPMLENNFARSIQLYDGISFLWERPMTGVLLILSLLLVCLPSVRGLLQRRRQTKAETKTV</sequence>
<dbReference type="OrthoDB" id="9781349at2"/>
<keyword evidence="4" id="KW-1185">Reference proteome</keyword>
<feature type="transmembrane region" description="Helical" evidence="1">
    <location>
        <begin position="79"/>
        <end position="97"/>
    </location>
</feature>
<reference evidence="3 4" key="1">
    <citation type="submission" date="2006-02" db="EMBL/GenBank/DDBJ databases">
        <authorList>
            <person name="Pinhassi J."/>
            <person name="Pedros-Alio C."/>
            <person name="Ferriera S."/>
            <person name="Johnson J."/>
            <person name="Kravitz S."/>
            <person name="Halpern A."/>
            <person name="Remington K."/>
            <person name="Beeson K."/>
            <person name="Tran B."/>
            <person name="Rogers Y.-H."/>
            <person name="Friedman R."/>
            <person name="Venter J.C."/>
        </authorList>
    </citation>
    <scope>NUCLEOTIDE SEQUENCE [LARGE SCALE GENOMIC DNA]</scope>
    <source>
        <strain evidence="3 4">MED297</strain>
    </source>
</reference>
<feature type="transmembrane region" description="Helical" evidence="1">
    <location>
        <begin position="418"/>
        <end position="447"/>
    </location>
</feature>
<dbReference type="PANTHER" id="PTHR35342">
    <property type="entry name" value="TRICARBOXYLIC TRANSPORT PROTEIN"/>
    <property type="match status" value="1"/>
</dbReference>
<comment type="caution">
    <text evidence="3">The sequence shown here is derived from an EMBL/GenBank/DDBJ whole genome shotgun (WGS) entry which is preliminary data.</text>
</comment>
<accession>A4BHP5</accession>